<dbReference type="InterPro" id="IPR009351">
    <property type="entry name" value="AlkZ-like"/>
</dbReference>
<dbReference type="PANTHER" id="PTHR38479:SF2">
    <property type="entry name" value="WINGED HELIX DNA-BINDING DOMAIN-CONTAINING PROTEIN"/>
    <property type="match status" value="1"/>
</dbReference>
<dbReference type="Pfam" id="PF06224">
    <property type="entry name" value="AlkZ-like"/>
    <property type="match status" value="1"/>
</dbReference>
<dbReference type="RefSeq" id="WP_139100126.1">
    <property type="nucleotide sequence ID" value="NZ_VDFW01000039.1"/>
</dbReference>
<dbReference type="EMBL" id="VDFW01000039">
    <property type="protein sequence ID" value="TNC20876.1"/>
    <property type="molecule type" value="Genomic_DNA"/>
</dbReference>
<dbReference type="AlphaFoldDB" id="A0A5C4LRV1"/>
<evidence type="ECO:0000313" key="1">
    <source>
        <dbReference type="EMBL" id="TNC20876.1"/>
    </source>
</evidence>
<name>A0A5C4LRV1_9PSEU</name>
<sequence length="368" mass="40726">MESLSPRALNRALLARQFLLRRVKLPPLEAVRRLCGMQAQAPFPPYFGLWSRLHGFAPEDLSRLLLDRTVVRVVLMRGTVHLVTAEDCLFLRPLVQPILDRDLRTNTTYAPALAGLDLPALAEHTRAVLAERARTGAELGELLAKRHPGRSPSALAHAARGLLPLVQTPPRAVWGHTGKPTYATAEQWLGRPLDKRANLDDLVLRYLAAFGPATVPDIQAWSGLSRLGEVIDRLRPRLKTFADAGGRELVDLPEAPRPDPDTPAPPRFVPEFDNLLLSHADRTRVLSEEARKRVFGVPNGVFPGTVLVDGFVRGTWRITKTRAAATLDIEPYQRISKKDSAALASAGARLLRFAAPGRTPDVRWHEPR</sequence>
<comment type="caution">
    <text evidence="1">The sequence shown here is derived from an EMBL/GenBank/DDBJ whole genome shotgun (WGS) entry which is preliminary data.</text>
</comment>
<keyword evidence="1" id="KW-0238">DNA-binding</keyword>
<dbReference type="GO" id="GO:0003677">
    <property type="term" value="F:DNA binding"/>
    <property type="evidence" value="ECO:0007669"/>
    <property type="project" value="UniProtKB-KW"/>
</dbReference>
<organism evidence="1 2">
    <name type="scientific">Amycolatopsis alkalitolerans</name>
    <dbReference type="NCBI Taxonomy" id="2547244"/>
    <lineage>
        <taxon>Bacteria</taxon>
        <taxon>Bacillati</taxon>
        <taxon>Actinomycetota</taxon>
        <taxon>Actinomycetes</taxon>
        <taxon>Pseudonocardiales</taxon>
        <taxon>Pseudonocardiaceae</taxon>
        <taxon>Amycolatopsis</taxon>
    </lineage>
</organism>
<dbReference type="Proteomes" id="UP000305546">
    <property type="component" value="Unassembled WGS sequence"/>
</dbReference>
<protein>
    <submittedName>
        <fullName evidence="1">Winged helix DNA-binding domain-containing protein</fullName>
    </submittedName>
</protein>
<proteinExistence type="predicted"/>
<gene>
    <name evidence="1" type="ORF">FG385_29760</name>
</gene>
<dbReference type="PANTHER" id="PTHR38479">
    <property type="entry name" value="LMO0824 PROTEIN"/>
    <property type="match status" value="1"/>
</dbReference>
<evidence type="ECO:0000313" key="2">
    <source>
        <dbReference type="Proteomes" id="UP000305546"/>
    </source>
</evidence>
<accession>A0A5C4LRV1</accession>
<dbReference type="OrthoDB" id="9148135at2"/>
<reference evidence="1 2" key="1">
    <citation type="submission" date="2019-06" db="EMBL/GenBank/DDBJ databases">
        <title>Amycolatopsis alkalitolerans sp. nov., isolated from Gastrodia elata Blume.</title>
        <authorList>
            <person name="Narsing Rao M.P."/>
            <person name="Li W.J."/>
        </authorList>
    </citation>
    <scope>NUCLEOTIDE SEQUENCE [LARGE SCALE GENOMIC DNA]</scope>
    <source>
        <strain evidence="1 2">SYSUP0005</strain>
    </source>
</reference>
<keyword evidence="2" id="KW-1185">Reference proteome</keyword>